<dbReference type="SUPFAM" id="SSF53383">
    <property type="entry name" value="PLP-dependent transferases"/>
    <property type="match status" value="1"/>
</dbReference>
<dbReference type="PANTHER" id="PTHR42699:SF1">
    <property type="entry name" value="CYSTATHIONINE GAMMA-SYNTHASE-RELATED"/>
    <property type="match status" value="1"/>
</dbReference>
<dbReference type="InterPro" id="IPR000277">
    <property type="entry name" value="Cys/Met-Metab_PyrdxlP-dep_enz"/>
</dbReference>
<dbReference type="GO" id="GO:0030170">
    <property type="term" value="F:pyridoxal phosphate binding"/>
    <property type="evidence" value="ECO:0007669"/>
    <property type="project" value="InterPro"/>
</dbReference>
<dbReference type="GO" id="GO:0019346">
    <property type="term" value="P:transsulfuration"/>
    <property type="evidence" value="ECO:0007669"/>
    <property type="project" value="InterPro"/>
</dbReference>
<proteinExistence type="inferred from homology"/>
<dbReference type="STRING" id="1220188.A0A4S3J1Z5"/>
<organism evidence="4 5">
    <name type="scientific">Aspergillus tanneri</name>
    <dbReference type="NCBI Taxonomy" id="1220188"/>
    <lineage>
        <taxon>Eukaryota</taxon>
        <taxon>Fungi</taxon>
        <taxon>Dikarya</taxon>
        <taxon>Ascomycota</taxon>
        <taxon>Pezizomycotina</taxon>
        <taxon>Eurotiomycetes</taxon>
        <taxon>Eurotiomycetidae</taxon>
        <taxon>Eurotiales</taxon>
        <taxon>Aspergillaceae</taxon>
        <taxon>Aspergillus</taxon>
        <taxon>Aspergillus subgen. Circumdati</taxon>
    </lineage>
</organism>
<dbReference type="PANTHER" id="PTHR42699">
    <property type="match status" value="1"/>
</dbReference>
<gene>
    <name evidence="4" type="ORF">EYZ11_011789</name>
</gene>
<dbReference type="GO" id="GO:0003962">
    <property type="term" value="F:cystathionine gamma-synthase activity"/>
    <property type="evidence" value="ECO:0007669"/>
    <property type="project" value="TreeGrafter"/>
</dbReference>
<reference evidence="4 5" key="1">
    <citation type="submission" date="2019-03" db="EMBL/GenBank/DDBJ databases">
        <title>The genome sequence of a newly discovered highly antifungal drug resistant Aspergillus species, Aspergillus tanneri NIH 1004.</title>
        <authorList>
            <person name="Mounaud S."/>
            <person name="Singh I."/>
            <person name="Joardar V."/>
            <person name="Pakala S."/>
            <person name="Pakala S."/>
            <person name="Venepally P."/>
            <person name="Hoover J."/>
            <person name="Nierman W."/>
            <person name="Chung J."/>
            <person name="Losada L."/>
        </authorList>
    </citation>
    <scope>NUCLEOTIDE SEQUENCE [LARGE SCALE GENOMIC DNA]</scope>
    <source>
        <strain evidence="4 5">NIH1004</strain>
    </source>
</reference>
<dbReference type="InterPro" id="IPR051750">
    <property type="entry name" value="Trans-sulfuration_enzymes"/>
</dbReference>
<comment type="similarity">
    <text evidence="3">Belongs to the trans-sulfuration enzymes family.</text>
</comment>
<name>A0A4S3J1Z5_9EURO</name>
<dbReference type="InterPro" id="IPR015424">
    <property type="entry name" value="PyrdxlP-dep_Trfase"/>
</dbReference>
<evidence type="ECO:0000256" key="1">
    <source>
        <dbReference type="ARBA" id="ARBA00001933"/>
    </source>
</evidence>
<sequence length="554" mass="62259">MSALPQLKALGDPIPDRDHAISVHFPTWDDVRDYGAGKPRVANALQNGYPRSHLHKYNQALFAKCGREFVAPSEELVLFSDYQTAEDCKIFITSQRVHSANAANPRDVLLVLVEFNKAQDASSAEDILFIPRLYGVVHPAEFRKVKMTFWRLTGTGISSRLAEFCLRKDFTITRVSEPPLKQPPPAELPVYDTIRKRVAEFLNRAPTNPGRAQRAKSDDVYLYPSGIAAIYHVHHALPKWRDSDIMMLGFPYELTIKMIEAMNVPHRFLSAGTEGDIDELERLLVEKSRKGQKIQSVWCECPNNPMLRTSNLKRVRKLANQYDFTFVVDDTIGSFANVDVIDVADIVVTSLSKYFNGFADVLAGSIFLNSNFPHYPELKNAFNAEYTNNLYLADAMRLELNSRGYLERFTQQNNTASAVVDFLCPYTSDAKSTLATVYYPKVCWSKTNYQYVMRPATEDFTPGYGGFLSVDFDTVAAASAFFDSLPFYKGPSFGADIPISIPYVQLVLQQEKTWASSHGLSETLVRISVGMVEKHSMLECVKKALQAADATRNA</sequence>
<dbReference type="Gene3D" id="3.90.1150.10">
    <property type="entry name" value="Aspartate Aminotransferase, domain 1"/>
    <property type="match status" value="1"/>
</dbReference>
<dbReference type="VEuPathDB" id="FungiDB:EYZ11_011789"/>
<dbReference type="Pfam" id="PF01053">
    <property type="entry name" value="Cys_Met_Meta_PP"/>
    <property type="match status" value="1"/>
</dbReference>
<keyword evidence="5" id="KW-1185">Reference proteome</keyword>
<dbReference type="Proteomes" id="UP000308092">
    <property type="component" value="Unassembled WGS sequence"/>
</dbReference>
<comment type="caution">
    <text evidence="4">The sequence shown here is derived from an EMBL/GenBank/DDBJ whole genome shotgun (WGS) entry which is preliminary data.</text>
</comment>
<dbReference type="EMBL" id="SOSA01000774">
    <property type="protein sequence ID" value="THC88766.1"/>
    <property type="molecule type" value="Genomic_DNA"/>
</dbReference>
<comment type="cofactor">
    <cofactor evidence="1 3">
        <name>pyridoxal 5'-phosphate</name>
        <dbReference type="ChEBI" id="CHEBI:597326"/>
    </cofactor>
</comment>
<evidence type="ECO:0000313" key="4">
    <source>
        <dbReference type="EMBL" id="THC88766.1"/>
    </source>
</evidence>
<evidence type="ECO:0008006" key="6">
    <source>
        <dbReference type="Google" id="ProtNLM"/>
    </source>
</evidence>
<evidence type="ECO:0000256" key="2">
    <source>
        <dbReference type="ARBA" id="ARBA00022898"/>
    </source>
</evidence>
<dbReference type="AlphaFoldDB" id="A0A4S3J1Z5"/>
<protein>
    <recommendedName>
        <fullName evidence="6">Cystathionine gamma-synthase</fullName>
    </recommendedName>
</protein>
<dbReference type="Gene3D" id="3.40.640.10">
    <property type="entry name" value="Type I PLP-dependent aspartate aminotransferase-like (Major domain)"/>
    <property type="match status" value="1"/>
</dbReference>
<dbReference type="InterPro" id="IPR015421">
    <property type="entry name" value="PyrdxlP-dep_Trfase_major"/>
</dbReference>
<dbReference type="InterPro" id="IPR015422">
    <property type="entry name" value="PyrdxlP-dep_Trfase_small"/>
</dbReference>
<keyword evidence="2 3" id="KW-0663">Pyridoxal phosphate</keyword>
<evidence type="ECO:0000256" key="3">
    <source>
        <dbReference type="RuleBase" id="RU362118"/>
    </source>
</evidence>
<evidence type="ECO:0000313" key="5">
    <source>
        <dbReference type="Proteomes" id="UP000308092"/>
    </source>
</evidence>
<accession>A0A4S3J1Z5</accession>